<dbReference type="PANTHER" id="PTHR36206">
    <property type="entry name" value="ASPERCRYPTIN BIOSYNTHESIS CLUSTER-SPECIFIC TRANSCRIPTION REGULATOR ATNN-RELATED"/>
    <property type="match status" value="1"/>
</dbReference>
<dbReference type="InterPro" id="IPR036864">
    <property type="entry name" value="Zn2-C6_fun-type_DNA-bd_sf"/>
</dbReference>
<dbReference type="GO" id="GO:0008270">
    <property type="term" value="F:zinc ion binding"/>
    <property type="evidence" value="ECO:0007669"/>
    <property type="project" value="InterPro"/>
</dbReference>
<organism evidence="8 9">
    <name type="scientific">Cladophialophora psammophila CBS 110553</name>
    <dbReference type="NCBI Taxonomy" id="1182543"/>
    <lineage>
        <taxon>Eukaryota</taxon>
        <taxon>Fungi</taxon>
        <taxon>Dikarya</taxon>
        <taxon>Ascomycota</taxon>
        <taxon>Pezizomycotina</taxon>
        <taxon>Eurotiomycetes</taxon>
        <taxon>Chaetothyriomycetidae</taxon>
        <taxon>Chaetothyriales</taxon>
        <taxon>Herpotrichiellaceae</taxon>
        <taxon>Cladophialophora</taxon>
    </lineage>
</organism>
<evidence type="ECO:0000256" key="1">
    <source>
        <dbReference type="ARBA" id="ARBA00022723"/>
    </source>
</evidence>
<keyword evidence="5" id="KW-0804">Transcription</keyword>
<dbReference type="PANTHER" id="PTHR36206:SF13">
    <property type="entry name" value="TRANSCRIPTIONAL REGULATORY PROTEIN MOC3"/>
    <property type="match status" value="1"/>
</dbReference>
<dbReference type="STRING" id="1182543.W9WN51"/>
<name>W9WN51_9EURO</name>
<keyword evidence="4" id="KW-0238">DNA-binding</keyword>
<reference evidence="8 9" key="1">
    <citation type="submission" date="2013-03" db="EMBL/GenBank/DDBJ databases">
        <title>The Genome Sequence of Cladophialophora psammophila CBS 110553.</title>
        <authorList>
            <consortium name="The Broad Institute Genomics Platform"/>
            <person name="Cuomo C."/>
            <person name="de Hoog S."/>
            <person name="Gorbushina A."/>
            <person name="Walker B."/>
            <person name="Young S.K."/>
            <person name="Zeng Q."/>
            <person name="Gargeya S."/>
            <person name="Fitzgerald M."/>
            <person name="Haas B."/>
            <person name="Abouelleil A."/>
            <person name="Allen A.W."/>
            <person name="Alvarado L."/>
            <person name="Arachchi H.M."/>
            <person name="Berlin A.M."/>
            <person name="Chapman S.B."/>
            <person name="Gainer-Dewar J."/>
            <person name="Goldberg J."/>
            <person name="Griggs A."/>
            <person name="Gujja S."/>
            <person name="Hansen M."/>
            <person name="Howarth C."/>
            <person name="Imamovic A."/>
            <person name="Ireland A."/>
            <person name="Larimer J."/>
            <person name="McCowan C."/>
            <person name="Murphy C."/>
            <person name="Pearson M."/>
            <person name="Poon T.W."/>
            <person name="Priest M."/>
            <person name="Roberts A."/>
            <person name="Saif S."/>
            <person name="Shea T."/>
            <person name="Sisk P."/>
            <person name="Sykes S."/>
            <person name="Wortman J."/>
            <person name="Nusbaum C."/>
            <person name="Birren B."/>
        </authorList>
    </citation>
    <scope>NUCLEOTIDE SEQUENCE [LARGE SCALE GENOMIC DNA]</scope>
    <source>
        <strain evidence="8 9">CBS 110553</strain>
    </source>
</reference>
<dbReference type="EMBL" id="AMGX01000021">
    <property type="protein sequence ID" value="EXJ66071.1"/>
    <property type="molecule type" value="Genomic_DNA"/>
</dbReference>
<accession>W9WN51</accession>
<dbReference type="InterPro" id="IPR052360">
    <property type="entry name" value="Transcr_Regulatory_Proteins"/>
</dbReference>
<dbReference type="GO" id="GO:0000981">
    <property type="term" value="F:DNA-binding transcription factor activity, RNA polymerase II-specific"/>
    <property type="evidence" value="ECO:0007669"/>
    <property type="project" value="InterPro"/>
</dbReference>
<evidence type="ECO:0000256" key="5">
    <source>
        <dbReference type="ARBA" id="ARBA00023163"/>
    </source>
</evidence>
<dbReference type="CDD" id="cd00067">
    <property type="entry name" value="GAL4"/>
    <property type="match status" value="1"/>
</dbReference>
<keyword evidence="6" id="KW-0539">Nucleus</keyword>
<evidence type="ECO:0000256" key="6">
    <source>
        <dbReference type="ARBA" id="ARBA00023242"/>
    </source>
</evidence>
<evidence type="ECO:0000259" key="7">
    <source>
        <dbReference type="PROSITE" id="PS50048"/>
    </source>
</evidence>
<feature type="domain" description="Zn(2)-C6 fungal-type" evidence="7">
    <location>
        <begin position="20"/>
        <end position="48"/>
    </location>
</feature>
<evidence type="ECO:0000256" key="2">
    <source>
        <dbReference type="ARBA" id="ARBA00022833"/>
    </source>
</evidence>
<keyword evidence="2" id="KW-0862">Zinc</keyword>
<comment type="caution">
    <text evidence="8">The sequence shown here is derived from an EMBL/GenBank/DDBJ whole genome shotgun (WGS) entry which is preliminary data.</text>
</comment>
<keyword evidence="1" id="KW-0479">Metal-binding</keyword>
<dbReference type="PROSITE" id="PS00463">
    <property type="entry name" value="ZN2_CY6_FUNGAL_1"/>
    <property type="match status" value="1"/>
</dbReference>
<dbReference type="AlphaFoldDB" id="W9WN51"/>
<evidence type="ECO:0000313" key="9">
    <source>
        <dbReference type="Proteomes" id="UP000019471"/>
    </source>
</evidence>
<dbReference type="Proteomes" id="UP000019471">
    <property type="component" value="Unassembled WGS sequence"/>
</dbReference>
<dbReference type="InterPro" id="IPR001138">
    <property type="entry name" value="Zn2Cys6_DnaBD"/>
</dbReference>
<dbReference type="SUPFAM" id="SSF57701">
    <property type="entry name" value="Zn2/Cys6 DNA-binding domain"/>
    <property type="match status" value="1"/>
</dbReference>
<dbReference type="OrthoDB" id="75169at2759"/>
<dbReference type="GO" id="GO:0003677">
    <property type="term" value="F:DNA binding"/>
    <property type="evidence" value="ECO:0007669"/>
    <property type="project" value="UniProtKB-KW"/>
</dbReference>
<dbReference type="Gene3D" id="4.10.240.10">
    <property type="entry name" value="Zn(2)-C6 fungal-type DNA-binding domain"/>
    <property type="match status" value="1"/>
</dbReference>
<keyword evidence="3" id="KW-0805">Transcription regulation</keyword>
<gene>
    <name evidence="8" type="ORF">A1O5_10685</name>
</gene>
<keyword evidence="9" id="KW-1185">Reference proteome</keyword>
<dbReference type="Pfam" id="PF00172">
    <property type="entry name" value="Zn_clus"/>
    <property type="match status" value="1"/>
</dbReference>
<dbReference type="HOGENOM" id="CLU_040055_0_0_1"/>
<sequence length="555" mass="62668">MPAVSRPGRKKRWHHKDFNGCIKCKQRRVKCGSEKPACVRCQKSGVVCPGYQPRKARIFEFRPKHSFQYDEDRANYEYFLTTGSKVVALSQATSQPFWARLVPQLAESNAVIRHCLIALGALLRPLHVKSSSQRRELLCIPQAAAKHSASAMHQLRWAAPGSLSPEISIACCLVFAELDKWMEKETSPVLQIMSAYRLLKEKSIATVPVSNTTKDGFQQLFEPMVDELLVDACSSSDNFPTLASGLMSNYQLANGLDRVNSITTYMDALYGVASLLKAVFRSTCPYIVATVAEMDKISSTMDTVGHKLQHLHCRSDLPVEYRLLQVHHRVARIMFYTLGRNDEWIYDLFHRDFCFIVEQTAQLMTSLRCTPPMIMGQTTFTPTLGLIPPLFLVATKCRDSHIRRQALQMLHTVLRNERAWTSCMAATISRFVIQEELRSCVTPQTVETLREKSIILQRPQQRIKLDEVEFSNHENKIYLAYTVCSKAANGSAGRKCIACIPYLSHPSVEKNSTATCQMSRKVLRHCGYTGIILFSPQIDCHCIQCDVYSGAEQVG</sequence>
<dbReference type="SMART" id="SM00066">
    <property type="entry name" value="GAL4"/>
    <property type="match status" value="1"/>
</dbReference>
<dbReference type="GeneID" id="19195378"/>
<dbReference type="eggNOG" id="ENOG502RVGH">
    <property type="taxonomic scope" value="Eukaryota"/>
</dbReference>
<proteinExistence type="predicted"/>
<evidence type="ECO:0000313" key="8">
    <source>
        <dbReference type="EMBL" id="EXJ66071.1"/>
    </source>
</evidence>
<dbReference type="PROSITE" id="PS50048">
    <property type="entry name" value="ZN2_CY6_FUNGAL_2"/>
    <property type="match status" value="1"/>
</dbReference>
<evidence type="ECO:0000256" key="4">
    <source>
        <dbReference type="ARBA" id="ARBA00023125"/>
    </source>
</evidence>
<evidence type="ECO:0000256" key="3">
    <source>
        <dbReference type="ARBA" id="ARBA00023015"/>
    </source>
</evidence>
<dbReference type="RefSeq" id="XP_007749451.1">
    <property type="nucleotide sequence ID" value="XM_007751261.1"/>
</dbReference>
<protein>
    <recommendedName>
        <fullName evidence="7">Zn(2)-C6 fungal-type domain-containing protein</fullName>
    </recommendedName>
</protein>